<comment type="similarity">
    <text evidence="2">Belongs to the ABC-2 integral membrane protein family. Lipooligosaccharide exporter (TC 3.A.1.102) subfamily.</text>
</comment>
<dbReference type="PROSITE" id="PS51012">
    <property type="entry name" value="ABC_TM2"/>
    <property type="match status" value="1"/>
</dbReference>
<dbReference type="PRINTS" id="PR00164">
    <property type="entry name" value="ABC2TRNSPORT"/>
</dbReference>
<evidence type="ECO:0000256" key="5">
    <source>
        <dbReference type="ARBA" id="ARBA00022458"/>
    </source>
</evidence>
<evidence type="ECO:0000256" key="12">
    <source>
        <dbReference type="RuleBase" id="RU361157"/>
    </source>
</evidence>
<feature type="region of interest" description="Disordered" evidence="13">
    <location>
        <begin position="1"/>
        <end position="62"/>
    </location>
</feature>
<dbReference type="NCBIfam" id="TIGR01291">
    <property type="entry name" value="nodJ"/>
    <property type="match status" value="1"/>
</dbReference>
<feature type="transmembrane region" description="Helical" evidence="12">
    <location>
        <begin position="290"/>
        <end position="310"/>
    </location>
</feature>
<evidence type="ECO:0000256" key="10">
    <source>
        <dbReference type="ARBA" id="ARBA00023136"/>
    </source>
</evidence>
<feature type="compositionally biased region" description="Basic and acidic residues" evidence="13">
    <location>
        <begin position="1"/>
        <end position="16"/>
    </location>
</feature>
<feature type="transmembrane region" description="Helical" evidence="12">
    <location>
        <begin position="84"/>
        <end position="107"/>
    </location>
</feature>
<dbReference type="PANTHER" id="PTHR43229:SF2">
    <property type="entry name" value="NODULATION PROTEIN J"/>
    <property type="match status" value="1"/>
</dbReference>
<comment type="function">
    <text evidence="11">Part of the ABC transporter complex NodIJ involved in the export of the nodulation factors (Nod factors), the bacterial signal molecules that induce symbiosis and subsequent nodulation induction. Nod factors are LCO (lipo-chitin oligosaccharide), a modified beta-1,4-linked N-acetylglucosamine oligosaccharide. This subunit encodes the transporter.</text>
</comment>
<feature type="transmembrane region" description="Helical" evidence="12">
    <location>
        <begin position="119"/>
        <end position="138"/>
    </location>
</feature>
<keyword evidence="7" id="KW-0997">Cell inner membrane</keyword>
<dbReference type="GO" id="GO:0043190">
    <property type="term" value="C:ATP-binding cassette (ABC) transporter complex"/>
    <property type="evidence" value="ECO:0007669"/>
    <property type="project" value="InterPro"/>
</dbReference>
<evidence type="ECO:0000313" key="15">
    <source>
        <dbReference type="EMBL" id="SUA79693.1"/>
    </source>
</evidence>
<dbReference type="InterPro" id="IPR047817">
    <property type="entry name" value="ABC2_TM_bact-type"/>
</dbReference>
<feature type="transmembrane region" description="Helical" evidence="12">
    <location>
        <begin position="179"/>
        <end position="198"/>
    </location>
</feature>
<dbReference type="AlphaFoldDB" id="A0A378YSE5"/>
<evidence type="ECO:0000256" key="4">
    <source>
        <dbReference type="ARBA" id="ARBA00022448"/>
    </source>
</evidence>
<evidence type="ECO:0000256" key="6">
    <source>
        <dbReference type="ARBA" id="ARBA00022475"/>
    </source>
</evidence>
<dbReference type="InterPro" id="IPR005981">
    <property type="entry name" value="ABC_transptNodJ"/>
</dbReference>
<comment type="subunit">
    <text evidence="3">The complex is composed of two ATP-binding proteins (NodI) and two transmembrane proteins (NodJ).</text>
</comment>
<dbReference type="EMBL" id="UGSG01000001">
    <property type="protein sequence ID" value="SUA79693.1"/>
    <property type="molecule type" value="Genomic_DNA"/>
</dbReference>
<evidence type="ECO:0000256" key="8">
    <source>
        <dbReference type="ARBA" id="ARBA00022692"/>
    </source>
</evidence>
<gene>
    <name evidence="15" type="primary">yadH_3</name>
    <name evidence="15" type="ORF">NCTC13160_03351</name>
</gene>
<feature type="transmembrane region" description="Helical" evidence="12">
    <location>
        <begin position="204"/>
        <end position="225"/>
    </location>
</feature>
<accession>A0A378YSE5</accession>
<keyword evidence="9 12" id="KW-1133">Transmembrane helix</keyword>
<evidence type="ECO:0000256" key="3">
    <source>
        <dbReference type="ARBA" id="ARBA00011350"/>
    </source>
</evidence>
<dbReference type="InterPro" id="IPR051784">
    <property type="entry name" value="Nod_factor_ABC_transporter"/>
</dbReference>
<evidence type="ECO:0000256" key="1">
    <source>
        <dbReference type="ARBA" id="ARBA00004429"/>
    </source>
</evidence>
<reference evidence="15 16" key="1">
    <citation type="submission" date="2018-06" db="EMBL/GenBank/DDBJ databases">
        <authorList>
            <consortium name="Pathogen Informatics"/>
            <person name="Doyle S."/>
        </authorList>
    </citation>
    <scope>NUCLEOTIDE SEQUENCE [LARGE SCALE GENOMIC DNA]</scope>
    <source>
        <strain evidence="15 16">NCTC13160</strain>
    </source>
</reference>
<organism evidence="15 16">
    <name type="scientific">Pandoraea pnomenusa</name>
    <dbReference type="NCBI Taxonomy" id="93220"/>
    <lineage>
        <taxon>Bacteria</taxon>
        <taxon>Pseudomonadati</taxon>
        <taxon>Pseudomonadota</taxon>
        <taxon>Betaproteobacteria</taxon>
        <taxon>Burkholderiales</taxon>
        <taxon>Burkholderiaceae</taxon>
        <taxon>Pandoraea</taxon>
    </lineage>
</organism>
<keyword evidence="6 12" id="KW-1003">Cell membrane</keyword>
<evidence type="ECO:0000256" key="9">
    <source>
        <dbReference type="ARBA" id="ARBA00022989"/>
    </source>
</evidence>
<keyword evidence="5" id="KW-0536">Nodulation</keyword>
<dbReference type="STRING" id="93220.A6P55_14215"/>
<keyword evidence="8 12" id="KW-0812">Transmembrane</keyword>
<dbReference type="Proteomes" id="UP000254573">
    <property type="component" value="Unassembled WGS sequence"/>
</dbReference>
<feature type="domain" description="ABC transmembrane type-2" evidence="14">
    <location>
        <begin position="87"/>
        <end position="313"/>
    </location>
</feature>
<dbReference type="GO" id="GO:0015772">
    <property type="term" value="P:oligosaccharide transport"/>
    <property type="evidence" value="ECO:0007669"/>
    <property type="project" value="InterPro"/>
</dbReference>
<evidence type="ECO:0000256" key="2">
    <source>
        <dbReference type="ARBA" id="ARBA00008394"/>
    </source>
</evidence>
<dbReference type="RefSeq" id="WP_255315203.1">
    <property type="nucleotide sequence ID" value="NZ_CP009553.3"/>
</dbReference>
<comment type="subcellular location">
    <subcellularLocation>
        <location evidence="1 12">Cell inner membrane</location>
        <topology evidence="1 12">Multi-pass membrane protein</topology>
    </subcellularLocation>
</comment>
<dbReference type="PANTHER" id="PTHR43229">
    <property type="entry name" value="NODULATION PROTEIN J"/>
    <property type="match status" value="1"/>
</dbReference>
<dbReference type="InterPro" id="IPR000412">
    <property type="entry name" value="ABC_2_transport"/>
</dbReference>
<keyword evidence="4 12" id="KW-0813">Transport</keyword>
<dbReference type="GO" id="GO:0140359">
    <property type="term" value="F:ABC-type transporter activity"/>
    <property type="evidence" value="ECO:0007669"/>
    <property type="project" value="InterPro"/>
</dbReference>
<proteinExistence type="inferred from homology"/>
<dbReference type="InterPro" id="IPR013525">
    <property type="entry name" value="ABC2_TM"/>
</dbReference>
<evidence type="ECO:0000313" key="16">
    <source>
        <dbReference type="Proteomes" id="UP000254573"/>
    </source>
</evidence>
<evidence type="ECO:0000259" key="14">
    <source>
        <dbReference type="PROSITE" id="PS51012"/>
    </source>
</evidence>
<name>A0A378YSE5_9BURK</name>
<protein>
    <recommendedName>
        <fullName evidence="12">Transport permease protein</fullName>
    </recommendedName>
</protein>
<evidence type="ECO:0000256" key="7">
    <source>
        <dbReference type="ARBA" id="ARBA00022519"/>
    </source>
</evidence>
<dbReference type="Pfam" id="PF01061">
    <property type="entry name" value="ABC2_membrane"/>
    <property type="match status" value="1"/>
</dbReference>
<sequence>MSEPDRHAPGPRHNADTDAGANARANTHANVTVNARTTESEPTRAARIAHGPHPATPPASPRYLPGASAWTGVWRRNFLVWRKLAIASMFGNLADPMIYLFGLGFGLGIMVGEVDGTSYIAFLAAGTVGSSVMFSASFESMYSGFSRMHVQRTWEALMHTPLTLGDVVLGEVVWAASKAVLSGVAILLVASVLGYARLDALPVVLPAVLLAGLAFASLAMIMTALAPSYDFFMFYQTLVMTPMLLLSGVFFPLSQLPAAARHVTEWLPLAHAVALIRPAMLGRTLDQPCLHVGALLVYAIAGFAVALILLRRRVLR</sequence>
<evidence type="ECO:0000256" key="13">
    <source>
        <dbReference type="SAM" id="MobiDB-lite"/>
    </source>
</evidence>
<feature type="compositionally biased region" description="Polar residues" evidence="13">
    <location>
        <begin position="24"/>
        <end position="37"/>
    </location>
</feature>
<keyword evidence="10 12" id="KW-0472">Membrane</keyword>
<feature type="transmembrane region" description="Helical" evidence="12">
    <location>
        <begin position="232"/>
        <end position="253"/>
    </location>
</feature>
<evidence type="ECO:0000256" key="11">
    <source>
        <dbReference type="ARBA" id="ARBA00025119"/>
    </source>
</evidence>